<proteinExistence type="predicted"/>
<gene>
    <name evidence="2" type="ORF">SOCEGT47_033230</name>
</gene>
<sequence length="90" mass="9464">MRVSRTRSWGVERGDPELLVDEGSEPRAEVPRHAGGVGEERAPVRAGGVGAAAELEGGGEPGGVEEGDLRIGAQLRRRSSSVARSTWSMI</sequence>
<dbReference type="EMBL" id="CP012670">
    <property type="protein sequence ID" value="AUX22811.1"/>
    <property type="molecule type" value="Genomic_DNA"/>
</dbReference>
<evidence type="ECO:0000256" key="1">
    <source>
        <dbReference type="SAM" id="MobiDB-lite"/>
    </source>
</evidence>
<protein>
    <submittedName>
        <fullName evidence="2">Uncharacterized protein</fullName>
    </submittedName>
</protein>
<organism evidence="2 3">
    <name type="scientific">Sorangium cellulosum</name>
    <name type="common">Polyangium cellulosum</name>
    <dbReference type="NCBI Taxonomy" id="56"/>
    <lineage>
        <taxon>Bacteria</taxon>
        <taxon>Pseudomonadati</taxon>
        <taxon>Myxococcota</taxon>
        <taxon>Polyangia</taxon>
        <taxon>Polyangiales</taxon>
        <taxon>Polyangiaceae</taxon>
        <taxon>Sorangium</taxon>
    </lineage>
</organism>
<dbReference type="AlphaFoldDB" id="A0A4P2Q166"/>
<feature type="region of interest" description="Disordered" evidence="1">
    <location>
        <begin position="1"/>
        <end position="46"/>
    </location>
</feature>
<name>A0A4P2Q166_SORCE</name>
<feature type="compositionally biased region" description="Basic and acidic residues" evidence="1">
    <location>
        <begin position="24"/>
        <end position="43"/>
    </location>
</feature>
<accession>A0A4P2Q166</accession>
<dbReference type="Proteomes" id="UP000295781">
    <property type="component" value="Chromosome"/>
</dbReference>
<evidence type="ECO:0000313" key="2">
    <source>
        <dbReference type="EMBL" id="AUX22811.1"/>
    </source>
</evidence>
<reference evidence="2 3" key="1">
    <citation type="submission" date="2015-09" db="EMBL/GenBank/DDBJ databases">
        <title>Sorangium comparison.</title>
        <authorList>
            <person name="Zaburannyi N."/>
            <person name="Bunk B."/>
            <person name="Overmann J."/>
            <person name="Mueller R."/>
        </authorList>
    </citation>
    <scope>NUCLEOTIDE SEQUENCE [LARGE SCALE GENOMIC DNA]</scope>
    <source>
        <strain evidence="2 3">So ceGT47</strain>
    </source>
</reference>
<evidence type="ECO:0000313" key="3">
    <source>
        <dbReference type="Proteomes" id="UP000295781"/>
    </source>
</evidence>